<proteinExistence type="predicted"/>
<evidence type="ECO:0000256" key="1">
    <source>
        <dbReference type="SAM" id="MobiDB-lite"/>
    </source>
</evidence>
<reference evidence="2" key="1">
    <citation type="submission" date="2018-02" db="EMBL/GenBank/DDBJ databases">
        <title>Rhizophora mucronata_Transcriptome.</title>
        <authorList>
            <person name="Meera S.P."/>
            <person name="Sreeshan A."/>
            <person name="Augustine A."/>
        </authorList>
    </citation>
    <scope>NUCLEOTIDE SEQUENCE</scope>
    <source>
        <tissue evidence="2">Leaf</tissue>
    </source>
</reference>
<evidence type="ECO:0000313" key="2">
    <source>
        <dbReference type="EMBL" id="MBW85987.1"/>
    </source>
</evidence>
<name>A0A2P2IXQ1_RHIMU</name>
<dbReference type="AlphaFoldDB" id="A0A2P2IXQ1"/>
<organism evidence="2">
    <name type="scientific">Rhizophora mucronata</name>
    <name type="common">Asiatic mangrove</name>
    <dbReference type="NCBI Taxonomy" id="61149"/>
    <lineage>
        <taxon>Eukaryota</taxon>
        <taxon>Viridiplantae</taxon>
        <taxon>Streptophyta</taxon>
        <taxon>Embryophyta</taxon>
        <taxon>Tracheophyta</taxon>
        <taxon>Spermatophyta</taxon>
        <taxon>Magnoliopsida</taxon>
        <taxon>eudicotyledons</taxon>
        <taxon>Gunneridae</taxon>
        <taxon>Pentapetalae</taxon>
        <taxon>rosids</taxon>
        <taxon>fabids</taxon>
        <taxon>Malpighiales</taxon>
        <taxon>Rhizophoraceae</taxon>
        <taxon>Rhizophora</taxon>
    </lineage>
</organism>
<sequence>MDGKLPAYNLDRHPSPLASKAKFSDKVGSSDQGDNLDKKAIHICTLVKQVSQSFPPSLAL</sequence>
<accession>A0A2P2IXQ1</accession>
<protein>
    <submittedName>
        <fullName evidence="2">Uncharacterized protein</fullName>
    </submittedName>
</protein>
<feature type="region of interest" description="Disordered" evidence="1">
    <location>
        <begin position="1"/>
        <end position="33"/>
    </location>
</feature>
<dbReference type="EMBL" id="GGEC01005504">
    <property type="protein sequence ID" value="MBW85987.1"/>
    <property type="molecule type" value="Transcribed_RNA"/>
</dbReference>